<dbReference type="HOGENOM" id="CLU_123967_0_0_1"/>
<proteinExistence type="predicted"/>
<keyword evidence="2" id="KW-1185">Reference proteome</keyword>
<protein>
    <recommendedName>
        <fullName evidence="3">Peptidase A2 domain-containing protein</fullName>
    </recommendedName>
</protein>
<gene>
    <name evidence="1" type="ORF">RirG_166000</name>
</gene>
<dbReference type="EMBL" id="JEMT01024932">
    <property type="protein sequence ID" value="EXX61983.1"/>
    <property type="molecule type" value="Genomic_DNA"/>
</dbReference>
<sequence>MLETNISYDPTSFDVLIKDIGAQDLHKVISDELNVGYLSDSNQEHDGDVDGIIYGRGFRLICTLTVKIRAKIKFVHFIVDTGSPSTYLSDDALSAFGLTISNPDYFINARINNKDTVVLMSPPGSHFSGINLLGSEFLKFAGATLVAEYHDNCFTLRF</sequence>
<dbReference type="InterPro" id="IPR021109">
    <property type="entry name" value="Peptidase_aspartic_dom_sf"/>
</dbReference>
<dbReference type="STRING" id="1432141.A0A015M552"/>
<dbReference type="OrthoDB" id="422081at2759"/>
<accession>A0A015M552</accession>
<dbReference type="AlphaFoldDB" id="A0A015M552"/>
<dbReference type="OMA" id="AEYHDNC"/>
<dbReference type="SUPFAM" id="SSF50630">
    <property type="entry name" value="Acid proteases"/>
    <property type="match status" value="1"/>
</dbReference>
<name>A0A015M552_RHIIW</name>
<reference evidence="1 2" key="1">
    <citation type="submission" date="2014-02" db="EMBL/GenBank/DDBJ databases">
        <title>Single nucleus genome sequencing reveals high similarity among nuclei of an endomycorrhizal fungus.</title>
        <authorList>
            <person name="Lin K."/>
            <person name="Geurts R."/>
            <person name="Zhang Z."/>
            <person name="Limpens E."/>
            <person name="Saunders D.G."/>
            <person name="Mu D."/>
            <person name="Pang E."/>
            <person name="Cao H."/>
            <person name="Cha H."/>
            <person name="Lin T."/>
            <person name="Zhou Q."/>
            <person name="Shang Y."/>
            <person name="Li Y."/>
            <person name="Ivanov S."/>
            <person name="Sharma T."/>
            <person name="Velzen R.V."/>
            <person name="Ruijter N.D."/>
            <person name="Aanen D.K."/>
            <person name="Win J."/>
            <person name="Kamoun S."/>
            <person name="Bisseling T."/>
            <person name="Huang S."/>
        </authorList>
    </citation>
    <scope>NUCLEOTIDE SEQUENCE [LARGE SCALE GENOMIC DNA]</scope>
    <source>
        <strain evidence="2">DAOM197198w</strain>
    </source>
</reference>
<dbReference type="Proteomes" id="UP000022910">
    <property type="component" value="Unassembled WGS sequence"/>
</dbReference>
<evidence type="ECO:0000313" key="1">
    <source>
        <dbReference type="EMBL" id="EXX61983.1"/>
    </source>
</evidence>
<organism evidence="1 2">
    <name type="scientific">Rhizophagus irregularis (strain DAOM 197198w)</name>
    <name type="common">Glomus intraradices</name>
    <dbReference type="NCBI Taxonomy" id="1432141"/>
    <lineage>
        <taxon>Eukaryota</taxon>
        <taxon>Fungi</taxon>
        <taxon>Fungi incertae sedis</taxon>
        <taxon>Mucoromycota</taxon>
        <taxon>Glomeromycotina</taxon>
        <taxon>Glomeromycetes</taxon>
        <taxon>Glomerales</taxon>
        <taxon>Glomeraceae</taxon>
        <taxon>Rhizophagus</taxon>
    </lineage>
</organism>
<evidence type="ECO:0000313" key="2">
    <source>
        <dbReference type="Proteomes" id="UP000022910"/>
    </source>
</evidence>
<evidence type="ECO:0008006" key="3">
    <source>
        <dbReference type="Google" id="ProtNLM"/>
    </source>
</evidence>
<comment type="caution">
    <text evidence="1">The sequence shown here is derived from an EMBL/GenBank/DDBJ whole genome shotgun (WGS) entry which is preliminary data.</text>
</comment>